<keyword evidence="1" id="KW-0472">Membrane</keyword>
<keyword evidence="1" id="KW-1133">Transmembrane helix</keyword>
<organism evidence="2 3">
    <name type="scientific">candidate division WOR-3 bacterium</name>
    <dbReference type="NCBI Taxonomy" id="2052148"/>
    <lineage>
        <taxon>Bacteria</taxon>
        <taxon>Bacteria division WOR-3</taxon>
    </lineage>
</organism>
<sequence>MSLFDSLTALGFAVVLGAVHFFSEQIRLPEGKPRWRIISLGAGICIGYLILHLLPETYQEAAFLKQWVFLALLAGFAFTHLAEKYAYKHAKRATLVHELKIIHLVVFFLYYIVVGISLADKVETGILDGVMFLVPIAIHTALSTSALARIHGRVKESIAVKLLMSVSSLLGVALAIIVPIPPIVDSFLTSFIAGVLLYVFVKEFLPEERKGEPFFFILGLIIFLAYTLAAYFFKFPGYPGV</sequence>
<protein>
    <recommendedName>
        <fullName evidence="4">ZIP Zinc transporter</fullName>
    </recommendedName>
</protein>
<accession>A0A9D5QDE7</accession>
<feature type="transmembrane region" description="Helical" evidence="1">
    <location>
        <begin position="213"/>
        <end position="233"/>
    </location>
</feature>
<evidence type="ECO:0000313" key="2">
    <source>
        <dbReference type="EMBL" id="MBD3365683.1"/>
    </source>
</evidence>
<reference evidence="2" key="1">
    <citation type="submission" date="2019-11" db="EMBL/GenBank/DDBJ databases">
        <title>Microbial mats filling the niche in hypersaline microbial mats.</title>
        <authorList>
            <person name="Wong H.L."/>
            <person name="Macleod F.I."/>
            <person name="White R.A. III"/>
            <person name="Burns B.P."/>
        </authorList>
    </citation>
    <scope>NUCLEOTIDE SEQUENCE</scope>
    <source>
        <strain evidence="2">Bin_327</strain>
    </source>
</reference>
<comment type="caution">
    <text evidence="2">The sequence shown here is derived from an EMBL/GenBank/DDBJ whole genome shotgun (WGS) entry which is preliminary data.</text>
</comment>
<dbReference type="Proteomes" id="UP000630660">
    <property type="component" value="Unassembled WGS sequence"/>
</dbReference>
<dbReference type="AlphaFoldDB" id="A0A9D5QDE7"/>
<feature type="transmembrane region" description="Helical" evidence="1">
    <location>
        <begin position="125"/>
        <end position="147"/>
    </location>
</feature>
<name>A0A9D5QDE7_UNCW3</name>
<evidence type="ECO:0000256" key="1">
    <source>
        <dbReference type="SAM" id="Phobius"/>
    </source>
</evidence>
<feature type="transmembrane region" description="Helical" evidence="1">
    <location>
        <begin position="159"/>
        <end position="177"/>
    </location>
</feature>
<gene>
    <name evidence="2" type="ORF">GF359_10765</name>
</gene>
<feature type="transmembrane region" description="Helical" evidence="1">
    <location>
        <begin position="99"/>
        <end position="119"/>
    </location>
</feature>
<feature type="transmembrane region" description="Helical" evidence="1">
    <location>
        <begin position="183"/>
        <end position="201"/>
    </location>
</feature>
<dbReference type="EMBL" id="WJKJ01000354">
    <property type="protein sequence ID" value="MBD3365683.1"/>
    <property type="molecule type" value="Genomic_DNA"/>
</dbReference>
<keyword evidence="1" id="KW-0812">Transmembrane</keyword>
<feature type="transmembrane region" description="Helical" evidence="1">
    <location>
        <begin position="35"/>
        <end position="55"/>
    </location>
</feature>
<proteinExistence type="predicted"/>
<feature type="transmembrane region" description="Helical" evidence="1">
    <location>
        <begin position="67"/>
        <end position="87"/>
    </location>
</feature>
<evidence type="ECO:0008006" key="4">
    <source>
        <dbReference type="Google" id="ProtNLM"/>
    </source>
</evidence>
<feature type="transmembrane region" description="Helical" evidence="1">
    <location>
        <begin position="6"/>
        <end position="23"/>
    </location>
</feature>
<evidence type="ECO:0000313" key="3">
    <source>
        <dbReference type="Proteomes" id="UP000630660"/>
    </source>
</evidence>